<evidence type="ECO:0000259" key="8">
    <source>
        <dbReference type="PROSITE" id="PS50923"/>
    </source>
</evidence>
<feature type="compositionally biased region" description="Gly residues" evidence="5">
    <location>
        <begin position="536"/>
        <end position="546"/>
    </location>
</feature>
<keyword evidence="6" id="KW-1133">Transmembrane helix</keyword>
<dbReference type="InterPro" id="IPR051277">
    <property type="entry name" value="SEZ6_CSMD_C4BPB_Regulators"/>
</dbReference>
<dbReference type="InParanoid" id="A0A7M7KGU0"/>
<feature type="domain" description="Sushi" evidence="8">
    <location>
        <begin position="373"/>
        <end position="444"/>
    </location>
</feature>
<dbReference type="SUPFAM" id="SSF57535">
    <property type="entry name" value="Complement control module/SCR domain"/>
    <property type="match status" value="2"/>
</dbReference>
<dbReference type="CDD" id="cd00033">
    <property type="entry name" value="CCP"/>
    <property type="match status" value="2"/>
</dbReference>
<feature type="domain" description="Sushi" evidence="8">
    <location>
        <begin position="41"/>
        <end position="102"/>
    </location>
</feature>
<evidence type="ECO:0000256" key="5">
    <source>
        <dbReference type="SAM" id="MobiDB-lite"/>
    </source>
</evidence>
<evidence type="ECO:0000256" key="3">
    <source>
        <dbReference type="ARBA" id="ARBA00023157"/>
    </source>
</evidence>
<proteinExistence type="predicted"/>
<dbReference type="EnsemblMetazoa" id="XM_022805079">
    <property type="protein sequence ID" value="XP_022660814"/>
    <property type="gene ID" value="LOC111250207"/>
</dbReference>
<feature type="disulfide bond" evidence="4">
    <location>
        <begin position="43"/>
        <end position="86"/>
    </location>
</feature>
<evidence type="ECO:0000256" key="4">
    <source>
        <dbReference type="PROSITE-ProRule" id="PRU00302"/>
    </source>
</evidence>
<dbReference type="PROSITE" id="PS50923">
    <property type="entry name" value="SUSHI"/>
    <property type="match status" value="2"/>
</dbReference>
<organism evidence="9 10">
    <name type="scientific">Varroa destructor</name>
    <name type="common">Honeybee mite</name>
    <dbReference type="NCBI Taxonomy" id="109461"/>
    <lineage>
        <taxon>Eukaryota</taxon>
        <taxon>Metazoa</taxon>
        <taxon>Ecdysozoa</taxon>
        <taxon>Arthropoda</taxon>
        <taxon>Chelicerata</taxon>
        <taxon>Arachnida</taxon>
        <taxon>Acari</taxon>
        <taxon>Parasitiformes</taxon>
        <taxon>Mesostigmata</taxon>
        <taxon>Gamasina</taxon>
        <taxon>Dermanyssoidea</taxon>
        <taxon>Varroidae</taxon>
        <taxon>Varroa</taxon>
    </lineage>
</organism>
<dbReference type="GeneID" id="111250207"/>
<dbReference type="OrthoDB" id="6127264at2759"/>
<feature type="transmembrane region" description="Helical" evidence="6">
    <location>
        <begin position="452"/>
        <end position="479"/>
    </location>
</feature>
<dbReference type="PANTHER" id="PTHR45656">
    <property type="entry name" value="PROTEIN CBR-CLEC-78"/>
    <property type="match status" value="1"/>
</dbReference>
<reference evidence="9" key="1">
    <citation type="submission" date="2021-01" db="UniProtKB">
        <authorList>
            <consortium name="EnsemblMetazoa"/>
        </authorList>
    </citation>
    <scope>IDENTIFICATION</scope>
</reference>
<dbReference type="Gene3D" id="2.10.70.10">
    <property type="entry name" value="Complement Module, domain 1"/>
    <property type="match status" value="2"/>
</dbReference>
<feature type="disulfide bond" evidence="4">
    <location>
        <begin position="415"/>
        <end position="442"/>
    </location>
</feature>
<feature type="region of interest" description="Disordered" evidence="5">
    <location>
        <begin position="507"/>
        <end position="546"/>
    </location>
</feature>
<dbReference type="InterPro" id="IPR000436">
    <property type="entry name" value="Sushi_SCR_CCP_dom"/>
</dbReference>
<keyword evidence="4" id="KW-0768">Sushi</keyword>
<dbReference type="Pfam" id="PF00084">
    <property type="entry name" value="Sushi"/>
    <property type="match status" value="2"/>
</dbReference>
<comment type="caution">
    <text evidence="4">Lacks conserved residue(s) required for the propagation of feature annotation.</text>
</comment>
<feature type="signal peptide" evidence="7">
    <location>
        <begin position="1"/>
        <end position="41"/>
    </location>
</feature>
<evidence type="ECO:0000256" key="1">
    <source>
        <dbReference type="ARBA" id="ARBA00022729"/>
    </source>
</evidence>
<name>A0A7M7KGU0_VARDE</name>
<protein>
    <recommendedName>
        <fullName evidence="8">Sushi domain-containing protein</fullName>
    </recommendedName>
</protein>
<evidence type="ECO:0000256" key="7">
    <source>
        <dbReference type="SAM" id="SignalP"/>
    </source>
</evidence>
<evidence type="ECO:0000256" key="2">
    <source>
        <dbReference type="ARBA" id="ARBA00022737"/>
    </source>
</evidence>
<dbReference type="InterPro" id="IPR035976">
    <property type="entry name" value="Sushi/SCR/CCP_sf"/>
</dbReference>
<keyword evidence="10" id="KW-1185">Reference proteome</keyword>
<keyword evidence="3 4" id="KW-1015">Disulfide bond</keyword>
<dbReference type="PANTHER" id="PTHR45656:SF4">
    <property type="entry name" value="PROTEIN CBR-CLEC-78"/>
    <property type="match status" value="1"/>
</dbReference>
<feature type="chain" id="PRO_5029824774" description="Sushi domain-containing protein" evidence="7">
    <location>
        <begin position="42"/>
        <end position="546"/>
    </location>
</feature>
<dbReference type="SMART" id="SM00032">
    <property type="entry name" value="CCP"/>
    <property type="match status" value="2"/>
</dbReference>
<keyword evidence="6" id="KW-0472">Membrane</keyword>
<dbReference type="KEGG" id="vde:111250207"/>
<keyword evidence="6" id="KW-0812">Transmembrane</keyword>
<dbReference type="Proteomes" id="UP000594260">
    <property type="component" value="Unplaced"/>
</dbReference>
<keyword evidence="1 7" id="KW-0732">Signal</keyword>
<evidence type="ECO:0000313" key="10">
    <source>
        <dbReference type="Proteomes" id="UP000594260"/>
    </source>
</evidence>
<dbReference type="RefSeq" id="XP_022660814.1">
    <property type="nucleotide sequence ID" value="XM_022805079.1"/>
</dbReference>
<evidence type="ECO:0000313" key="9">
    <source>
        <dbReference type="EnsemblMetazoa" id="XP_022660814"/>
    </source>
</evidence>
<dbReference type="AlphaFoldDB" id="A0A7M7KGU0"/>
<accession>A0A7M7KGU0</accession>
<evidence type="ECO:0000256" key="6">
    <source>
        <dbReference type="SAM" id="Phobius"/>
    </source>
</evidence>
<sequence>MSLRKSAQRLPSLRRSTKRNRTMRTLLVLWCIAVGQQQCTASCPHPGSPKFGRLINATWTRFPRGHSIEYTCDEGQVLFGEPRRLCTESDRWEPPEVPQCLNNLVAVKNDLKIQHNRDGSAEILKSFDKDYCQSIGGIEYIWNVTLLESALVTNLEVRFRQTPETLADEEAVGQGKIEMEAWMETPTEDDPDAGRVMCDSVTVLVPMRKNSFQLVCNGNGTVVNLKLVETSVAAVTVDICTIAVLSPDTMPPKLCYNPNNKDIIISTMDNMCFYLNTKRFNANNSALMCSSIHAEQLSREEVMRRPNLKYFVHTFLAYVKKDEIEVFFRCPADNRSCATFKLDTDIDTMEKVGKIEAEKANVELQVLCKAPPIHCGVPFVATAATKSKVEGIWERQLKTGFIPEYPVGVNVTYSCWKGFTMVGPERITCLENGEYDMEPPLCEWILPVTETFMALIVFGTMLLIWICIVLKEIFMNWLFRRAIELKKRQEAEAEARRLAEEERLRRIEEAKPKPLPAGYMPTAPKPVPSRGRGGRGRGGMTRGHSK</sequence>
<keyword evidence="2" id="KW-0677">Repeat</keyword>